<reference evidence="1" key="1">
    <citation type="submission" date="2021-02" db="EMBL/GenBank/DDBJ databases">
        <title>cfr and optrA-positive Staphylococcus spp.</title>
        <authorList>
            <person name="Chen L."/>
        </authorList>
    </citation>
    <scope>NUCLEOTIDE SEQUENCE</scope>
    <source>
        <strain evidence="1">GDQ20D70P</strain>
    </source>
</reference>
<evidence type="ECO:0000313" key="2">
    <source>
        <dbReference type="Proteomes" id="UP000640299"/>
    </source>
</evidence>
<dbReference type="AlphaFoldDB" id="A0AB37HRI2"/>
<dbReference type="Proteomes" id="UP000640299">
    <property type="component" value="Chromosome"/>
</dbReference>
<proteinExistence type="predicted"/>
<name>A0AB37HRI2_MAMSC</name>
<evidence type="ECO:0000313" key="1">
    <source>
        <dbReference type="EMBL" id="QRN90284.1"/>
    </source>
</evidence>
<gene>
    <name evidence="1" type="ORF">JRU67_09445</name>
</gene>
<sequence>MSNEKAIYYFYDDLGNRRLIEIEDIEDVNMSISENIINRQIQHMPRLKNNYYVQIDTVEFKLD</sequence>
<organism evidence="1 2">
    <name type="scientific">Mammaliicoccus sciuri</name>
    <name type="common">Staphylococcus sciuri</name>
    <dbReference type="NCBI Taxonomy" id="1296"/>
    <lineage>
        <taxon>Bacteria</taxon>
        <taxon>Bacillati</taxon>
        <taxon>Bacillota</taxon>
        <taxon>Bacilli</taxon>
        <taxon>Bacillales</taxon>
        <taxon>Staphylococcaceae</taxon>
        <taxon>Mammaliicoccus</taxon>
    </lineage>
</organism>
<accession>A0AB37HRI2</accession>
<dbReference type="EMBL" id="CP069389">
    <property type="protein sequence ID" value="QRN90284.1"/>
    <property type="molecule type" value="Genomic_DNA"/>
</dbReference>
<evidence type="ECO:0008006" key="3">
    <source>
        <dbReference type="Google" id="ProtNLM"/>
    </source>
</evidence>
<protein>
    <recommendedName>
        <fullName evidence="3">DUF2283 domain-containing protein</fullName>
    </recommendedName>
</protein>
<dbReference type="RefSeq" id="WP_107617181.1">
    <property type="nucleotide sequence ID" value="NZ_CP069389.1"/>
</dbReference>